<evidence type="ECO:0000256" key="1">
    <source>
        <dbReference type="SAM" id="Phobius"/>
    </source>
</evidence>
<gene>
    <name evidence="3" type="ordered locus">Fleli_1570</name>
</gene>
<evidence type="ECO:0000259" key="2">
    <source>
        <dbReference type="Pfam" id="PF01569"/>
    </source>
</evidence>
<dbReference type="EMBL" id="CP003345">
    <property type="protein sequence ID" value="AFM03989.1"/>
    <property type="molecule type" value="Genomic_DNA"/>
</dbReference>
<feature type="domain" description="Phosphatidic acid phosphatase type 2/haloperoxidase" evidence="2">
    <location>
        <begin position="131"/>
        <end position="202"/>
    </location>
</feature>
<dbReference type="Proteomes" id="UP000006054">
    <property type="component" value="Chromosome"/>
</dbReference>
<feature type="transmembrane region" description="Helical" evidence="1">
    <location>
        <begin position="104"/>
        <end position="127"/>
    </location>
</feature>
<accession>I4AJ54</accession>
<keyword evidence="1" id="KW-0472">Membrane</keyword>
<evidence type="ECO:0000313" key="4">
    <source>
        <dbReference type="Proteomes" id="UP000006054"/>
    </source>
</evidence>
<dbReference type="STRING" id="880071.Fleli_1570"/>
<reference evidence="4" key="1">
    <citation type="submission" date="2012-06" db="EMBL/GenBank/DDBJ databases">
        <title>The complete genome of Flexibacter litoralis DSM 6794.</title>
        <authorList>
            <person name="Lucas S."/>
            <person name="Copeland A."/>
            <person name="Lapidus A."/>
            <person name="Glavina del Rio T."/>
            <person name="Dalin E."/>
            <person name="Tice H."/>
            <person name="Bruce D."/>
            <person name="Goodwin L."/>
            <person name="Pitluck S."/>
            <person name="Peters L."/>
            <person name="Ovchinnikova G."/>
            <person name="Lu M."/>
            <person name="Kyrpides N."/>
            <person name="Mavromatis K."/>
            <person name="Ivanova N."/>
            <person name="Brettin T."/>
            <person name="Detter J.C."/>
            <person name="Han C."/>
            <person name="Larimer F."/>
            <person name="Land M."/>
            <person name="Hauser L."/>
            <person name="Markowitz V."/>
            <person name="Cheng J.-F."/>
            <person name="Hugenholtz P."/>
            <person name="Woyke T."/>
            <person name="Wu D."/>
            <person name="Spring S."/>
            <person name="Lang E."/>
            <person name="Kopitz M."/>
            <person name="Brambilla E."/>
            <person name="Klenk H.-P."/>
            <person name="Eisen J.A."/>
        </authorList>
    </citation>
    <scope>NUCLEOTIDE SEQUENCE [LARGE SCALE GENOMIC DNA]</scope>
    <source>
        <strain evidence="4">ATCC 23117 / DSM 6794 / NBRC 15988 / NCIMB 1366 / Sio-4</strain>
    </source>
</reference>
<keyword evidence="1" id="KW-1133">Transmembrane helix</keyword>
<dbReference type="OrthoDB" id="9786064at2"/>
<protein>
    <recommendedName>
        <fullName evidence="2">Phosphatidic acid phosphatase type 2/haloperoxidase domain-containing protein</fullName>
    </recommendedName>
</protein>
<sequence>MIQKLCKLISYIFHPALMPVVGYLLFFFLLSNGEPFGKRQTILLSLIFLGTFVVPAFFLLTLRYTGFISSLNMEDRKERAIPFMFTTIFYTLLAYLMIKKVSFEIHVILLTGGVALSMCLTTLITLFHKTSVHTIGISGLLGFLFGFQAANTSLELLLPIVILFFLTGMVMSSRLYLKAHTPNEVWSGFLIGFGTCFGIVTMVL</sequence>
<dbReference type="RefSeq" id="WP_014797446.1">
    <property type="nucleotide sequence ID" value="NC_018018.1"/>
</dbReference>
<dbReference type="InterPro" id="IPR000326">
    <property type="entry name" value="PAP2/HPO"/>
</dbReference>
<feature type="transmembrane region" description="Helical" evidence="1">
    <location>
        <begin position="80"/>
        <end position="98"/>
    </location>
</feature>
<dbReference type="HOGENOM" id="CLU_093776_2_0_10"/>
<feature type="transmembrane region" description="Helical" evidence="1">
    <location>
        <begin position="184"/>
        <end position="203"/>
    </location>
</feature>
<dbReference type="eggNOG" id="COG0671">
    <property type="taxonomic scope" value="Bacteria"/>
</dbReference>
<feature type="transmembrane region" description="Helical" evidence="1">
    <location>
        <begin position="12"/>
        <end position="30"/>
    </location>
</feature>
<keyword evidence="1" id="KW-0812">Transmembrane</keyword>
<keyword evidence="4" id="KW-1185">Reference proteome</keyword>
<proteinExistence type="predicted"/>
<organism evidence="3 4">
    <name type="scientific">Bernardetia litoralis (strain ATCC 23117 / DSM 6794 / NBRC 15988 / NCIMB 1366 / Fx l1 / Sio-4)</name>
    <name type="common">Flexibacter litoralis</name>
    <dbReference type="NCBI Taxonomy" id="880071"/>
    <lineage>
        <taxon>Bacteria</taxon>
        <taxon>Pseudomonadati</taxon>
        <taxon>Bacteroidota</taxon>
        <taxon>Cytophagia</taxon>
        <taxon>Cytophagales</taxon>
        <taxon>Bernardetiaceae</taxon>
        <taxon>Bernardetia</taxon>
    </lineage>
</organism>
<dbReference type="KEGG" id="fli:Fleli_1570"/>
<dbReference type="AlphaFoldDB" id="I4AJ54"/>
<feature type="transmembrane region" description="Helical" evidence="1">
    <location>
        <begin position="42"/>
        <end position="60"/>
    </location>
</feature>
<dbReference type="Gene3D" id="1.20.144.10">
    <property type="entry name" value="Phosphatidic acid phosphatase type 2/haloperoxidase"/>
    <property type="match status" value="1"/>
</dbReference>
<dbReference type="Pfam" id="PF01569">
    <property type="entry name" value="PAP2"/>
    <property type="match status" value="1"/>
</dbReference>
<name>I4AJ54_BERLS</name>
<evidence type="ECO:0000313" key="3">
    <source>
        <dbReference type="EMBL" id="AFM03989.1"/>
    </source>
</evidence>